<protein>
    <submittedName>
        <fullName evidence="1">Uncharacterized protein</fullName>
    </submittedName>
</protein>
<sequence>MMHEKIVLHHLERKGSCMFGGSRPTRFYTIAKAVAFNTPCAIA</sequence>
<gene>
    <name evidence="1" type="ORF">GGI59_006438</name>
</gene>
<organism evidence="1 2">
    <name type="scientific">Rhizobium lentis</name>
    <dbReference type="NCBI Taxonomy" id="1138194"/>
    <lineage>
        <taxon>Bacteria</taxon>
        <taxon>Pseudomonadati</taxon>
        <taxon>Pseudomonadota</taxon>
        <taxon>Alphaproteobacteria</taxon>
        <taxon>Hyphomicrobiales</taxon>
        <taxon>Rhizobiaceae</taxon>
        <taxon>Rhizobium/Agrobacterium group</taxon>
        <taxon>Rhizobium</taxon>
    </lineage>
</organism>
<proteinExistence type="predicted"/>
<keyword evidence="2" id="KW-1185">Reference proteome</keyword>
<reference evidence="1 2" key="1">
    <citation type="submission" date="2020-08" db="EMBL/GenBank/DDBJ databases">
        <title>Genomic Encyclopedia of Type Strains, Phase IV (KMG-V): Genome sequencing to study the core and pangenomes of soil and plant-associated prokaryotes.</title>
        <authorList>
            <person name="Whitman W."/>
        </authorList>
    </citation>
    <scope>NUCLEOTIDE SEQUENCE [LARGE SCALE GENOMIC DNA]</scope>
    <source>
        <strain evidence="1 2">SEMIA 4034</strain>
    </source>
</reference>
<evidence type="ECO:0000313" key="2">
    <source>
        <dbReference type="Proteomes" id="UP000528824"/>
    </source>
</evidence>
<dbReference type="EMBL" id="JACHBC010000029">
    <property type="protein sequence ID" value="MBB5564729.1"/>
    <property type="molecule type" value="Genomic_DNA"/>
</dbReference>
<comment type="caution">
    <text evidence="1">The sequence shown here is derived from an EMBL/GenBank/DDBJ whole genome shotgun (WGS) entry which is preliminary data.</text>
</comment>
<evidence type="ECO:0000313" key="1">
    <source>
        <dbReference type="EMBL" id="MBB5564729.1"/>
    </source>
</evidence>
<dbReference type="AlphaFoldDB" id="A0A7W8XKR5"/>
<name>A0A7W8XKR5_9HYPH</name>
<accession>A0A7W8XKR5</accession>
<dbReference type="Proteomes" id="UP000528824">
    <property type="component" value="Unassembled WGS sequence"/>
</dbReference>